<reference evidence="2" key="1">
    <citation type="submission" date="2018-01" db="EMBL/GenBank/DDBJ databases">
        <authorList>
            <person name="Li J."/>
        </authorList>
    </citation>
    <scope>NUCLEOTIDE SEQUENCE [LARGE SCALE GENOMIC DNA]</scope>
    <source>
        <strain evidence="2">2184</strain>
    </source>
</reference>
<keyword evidence="2" id="KW-1185">Reference proteome</keyword>
<dbReference type="OrthoDB" id="4427569at2"/>
<gene>
    <name evidence="1" type="ORF">C3E79_01315</name>
</gene>
<dbReference type="AlphaFoldDB" id="A0A2S0WBZ0"/>
<proteinExistence type="predicted"/>
<dbReference type="RefSeq" id="WP_108403284.1">
    <property type="nucleotide sequence ID" value="NZ_CP026948.1"/>
</dbReference>
<dbReference type="Proteomes" id="UP000244754">
    <property type="component" value="Chromosome"/>
</dbReference>
<sequence>MTSGRARPEVLSYLLGSWAVMIAGELAFQVVNAIGLAADPSALRQAAGEVARSRGQEVSAEMIALSTYTSIAMMAVFQLLIIALLAVALRAVAGRWSWARGAKRLLSVFSVYFAIRAGLVVVAPSAVAAATSLPVAVPAVLGAAQIIVGVAAVCALIYASREEVDEFISGDAQKGG</sequence>
<evidence type="ECO:0000313" key="2">
    <source>
        <dbReference type="Proteomes" id="UP000244754"/>
    </source>
</evidence>
<protein>
    <submittedName>
        <fullName evidence="1">Uncharacterized protein</fullName>
    </submittedName>
</protein>
<name>A0A2S0WBZ0_9CORY</name>
<dbReference type="EMBL" id="CP026948">
    <property type="protein sequence ID" value="AWB83289.1"/>
    <property type="molecule type" value="Genomic_DNA"/>
</dbReference>
<accession>A0A2S0WBZ0</accession>
<organism evidence="1 2">
    <name type="scientific">Corynebacterium liangguodongii</name>
    <dbReference type="NCBI Taxonomy" id="2079535"/>
    <lineage>
        <taxon>Bacteria</taxon>
        <taxon>Bacillati</taxon>
        <taxon>Actinomycetota</taxon>
        <taxon>Actinomycetes</taxon>
        <taxon>Mycobacteriales</taxon>
        <taxon>Corynebacteriaceae</taxon>
        <taxon>Corynebacterium</taxon>
    </lineage>
</organism>
<evidence type="ECO:0000313" key="1">
    <source>
        <dbReference type="EMBL" id="AWB83289.1"/>
    </source>
</evidence>
<dbReference type="KEGG" id="clia:C3E79_01315"/>